<dbReference type="PRINTS" id="PR02008">
    <property type="entry name" value="RCMTFAMILY"/>
</dbReference>
<keyword evidence="5 9" id="KW-0808">Transferase</keyword>
<dbReference type="GO" id="GO:0005730">
    <property type="term" value="C:nucleolus"/>
    <property type="evidence" value="ECO:0000318"/>
    <property type="project" value="GO_Central"/>
</dbReference>
<feature type="binding site" evidence="9">
    <location>
        <position position="340"/>
    </location>
    <ligand>
        <name>S-adenosyl-L-methionine</name>
        <dbReference type="ChEBI" id="CHEBI:59789"/>
    </ligand>
</feature>
<keyword evidence="6 9" id="KW-0949">S-adenosyl-L-methionine</keyword>
<dbReference type="InterPro" id="IPR023273">
    <property type="entry name" value="RCMT_NOP2"/>
</dbReference>
<comment type="subcellular location">
    <subcellularLocation>
        <location evidence="1">Nucleus</location>
        <location evidence="1">Nucleolus</location>
    </subcellularLocation>
</comment>
<keyword evidence="8" id="KW-0539">Nucleus</keyword>
<evidence type="ECO:0000313" key="12">
    <source>
        <dbReference type="EMBL" id="KMZ64538.1"/>
    </source>
</evidence>
<dbReference type="OMA" id="ITACEKP"/>
<dbReference type="OrthoDB" id="427002at2759"/>
<proteinExistence type="inferred from homology"/>
<evidence type="ECO:0000256" key="5">
    <source>
        <dbReference type="ARBA" id="ARBA00022679"/>
    </source>
</evidence>
<feature type="region of interest" description="Disordered" evidence="10">
    <location>
        <begin position="517"/>
        <end position="639"/>
    </location>
</feature>
<dbReference type="Pfam" id="PF01189">
    <property type="entry name" value="Methyltr_RsmB-F"/>
    <property type="match status" value="1"/>
</dbReference>
<feature type="compositionally biased region" description="Acidic residues" evidence="10">
    <location>
        <begin position="43"/>
        <end position="56"/>
    </location>
</feature>
<feature type="compositionally biased region" description="Acidic residues" evidence="10">
    <location>
        <begin position="543"/>
        <end position="554"/>
    </location>
</feature>
<comment type="similarity">
    <text evidence="2 9">Belongs to the class I-like SAM-binding methyltransferase superfamily. RsmB/NOP family.</text>
</comment>
<dbReference type="PRINTS" id="PR02012">
    <property type="entry name" value="RCMTNOP2"/>
</dbReference>
<feature type="compositionally biased region" description="Basic and acidic residues" evidence="10">
    <location>
        <begin position="1"/>
        <end position="10"/>
    </location>
</feature>
<feature type="compositionally biased region" description="Acidic residues" evidence="10">
    <location>
        <begin position="64"/>
        <end position="84"/>
    </location>
</feature>
<evidence type="ECO:0000256" key="9">
    <source>
        <dbReference type="PROSITE-ProRule" id="PRU01023"/>
    </source>
</evidence>
<keyword evidence="7 9" id="KW-0694">RNA-binding</keyword>
<dbReference type="GO" id="GO:0003723">
    <property type="term" value="F:RNA binding"/>
    <property type="evidence" value="ECO:0007669"/>
    <property type="project" value="UniProtKB-UniRule"/>
</dbReference>
<feature type="active site" description="Nucleophile" evidence="9">
    <location>
        <position position="443"/>
    </location>
</feature>
<sequence>MAKSKSEKKTAVAAIRKTKKPVLEKEIEPIQLEKEEKVIADGSSDDVSDASSDDVSDDHQIVEGENEQEEEDESDVSSEGEPFTDDFLGGSDDEEDEGEDDDDSDDDDFEKAAKTIDAEKAKELEDATEELKLNLKSESDEFRLPTKQELEEEARQPPDLTNLQLRTKEILRVLSNFKTLRQENTSRKDYVNQLTADLCAYYGYNEYLMGVLVEMFPVVELVELIEAYEKPRPVCLRTNTLKTRRRDLAAVLINRGAQLDPLSKWSKVGLVIYESKVPIGATPEYMAGHYMLQSASSFLPVMALAPQEKERVLDMAAAPGGKTTYIAALMKNTGIIHANELKESRIKSLQANLSRMGVTNTIVCTHDGKELPKVLGMNSHDRVLLDAPCSGTGVISKDESVKSSKSLEDIQNCVFVQKQLILAAIDLVDASSKSGGYLVYSTCSITVSENEAVIDYALKKRDVQVVPCGLDFGRPGFVRFREHRFHPSLEKTRRFYPHVHNMDGFFVAKLKKISNKKPVSESPSKKSDKSEFGATVDNTSDTDQYDNIEEEPEFIDAKQKVSESKPGKVRKDLNKPESHVKLQKDLNKPESKTEKVQNVLKTTTKRKIEPFSSSNRANKRRKFMSRKVSSKSRGGKTKR</sequence>
<keyword evidence="3" id="KW-0690">Ribosome biogenesis</keyword>
<evidence type="ECO:0000256" key="8">
    <source>
        <dbReference type="ARBA" id="ARBA00023242"/>
    </source>
</evidence>
<feature type="binding site" evidence="9">
    <location>
        <begin position="316"/>
        <end position="322"/>
    </location>
    <ligand>
        <name>S-adenosyl-L-methionine</name>
        <dbReference type="ChEBI" id="CHEBI:59789"/>
    </ligand>
</feature>
<feature type="domain" description="SAM-dependent MTase RsmB/NOP-type" evidence="11">
    <location>
        <begin position="224"/>
        <end position="513"/>
    </location>
</feature>
<dbReference type="InterPro" id="IPR049560">
    <property type="entry name" value="MeTrfase_RsmB-F_NOP2_cat"/>
</dbReference>
<evidence type="ECO:0000256" key="7">
    <source>
        <dbReference type="ARBA" id="ARBA00022884"/>
    </source>
</evidence>
<dbReference type="GO" id="GO:0009383">
    <property type="term" value="F:rRNA (cytosine-C5-)-methyltransferase activity"/>
    <property type="evidence" value="ECO:0000318"/>
    <property type="project" value="GO_Central"/>
</dbReference>
<dbReference type="PANTHER" id="PTHR22807">
    <property type="entry name" value="NOP2 YEAST -RELATED NOL1/NOP2/FMU SUN DOMAIN-CONTAINING"/>
    <property type="match status" value="1"/>
</dbReference>
<evidence type="ECO:0000256" key="1">
    <source>
        <dbReference type="ARBA" id="ARBA00004604"/>
    </source>
</evidence>
<dbReference type="SUPFAM" id="SSF53335">
    <property type="entry name" value="S-adenosyl-L-methionine-dependent methyltransferases"/>
    <property type="match status" value="1"/>
</dbReference>
<feature type="compositionally biased region" description="Basic and acidic residues" evidence="10">
    <location>
        <begin position="21"/>
        <end position="39"/>
    </location>
</feature>
<dbReference type="EMBL" id="LFYR01001131">
    <property type="protein sequence ID" value="KMZ64538.1"/>
    <property type="molecule type" value="Genomic_DNA"/>
</dbReference>
<feature type="region of interest" description="Disordered" evidence="10">
    <location>
        <begin position="1"/>
        <end position="108"/>
    </location>
</feature>
<gene>
    <name evidence="12" type="ORF">ZOSMA_361G00180</name>
</gene>
<dbReference type="AlphaFoldDB" id="A0A0K9P694"/>
<dbReference type="GO" id="GO:0070475">
    <property type="term" value="P:rRNA base methylation"/>
    <property type="evidence" value="ECO:0000318"/>
    <property type="project" value="GO_Central"/>
</dbReference>
<evidence type="ECO:0000313" key="13">
    <source>
        <dbReference type="Proteomes" id="UP000036987"/>
    </source>
</evidence>
<dbReference type="Gene3D" id="3.40.50.150">
    <property type="entry name" value="Vaccinia Virus protein VP39"/>
    <property type="match status" value="1"/>
</dbReference>
<feature type="compositionally biased region" description="Basic residues" evidence="10">
    <location>
        <begin position="617"/>
        <end position="639"/>
    </location>
</feature>
<feature type="binding site" evidence="9">
    <location>
        <position position="386"/>
    </location>
    <ligand>
        <name>S-adenosyl-L-methionine</name>
        <dbReference type="ChEBI" id="CHEBI:59789"/>
    </ligand>
</feature>
<dbReference type="Proteomes" id="UP000036987">
    <property type="component" value="Unassembled WGS sequence"/>
</dbReference>
<organism evidence="12 13">
    <name type="scientific">Zostera marina</name>
    <name type="common">Eelgrass</name>
    <dbReference type="NCBI Taxonomy" id="29655"/>
    <lineage>
        <taxon>Eukaryota</taxon>
        <taxon>Viridiplantae</taxon>
        <taxon>Streptophyta</taxon>
        <taxon>Embryophyta</taxon>
        <taxon>Tracheophyta</taxon>
        <taxon>Spermatophyta</taxon>
        <taxon>Magnoliopsida</taxon>
        <taxon>Liliopsida</taxon>
        <taxon>Zosteraceae</taxon>
        <taxon>Zostera</taxon>
    </lineage>
</organism>
<dbReference type="InterPro" id="IPR023267">
    <property type="entry name" value="RCMT"/>
</dbReference>
<dbReference type="GO" id="GO:0000470">
    <property type="term" value="P:maturation of LSU-rRNA"/>
    <property type="evidence" value="ECO:0000318"/>
    <property type="project" value="GO_Central"/>
</dbReference>
<name>A0A0K9P694_ZOSMR</name>
<keyword evidence="13" id="KW-1185">Reference proteome</keyword>
<protein>
    <submittedName>
        <fullName evidence="12">Ribosomal RNA small subunit methyltransferase b</fullName>
    </submittedName>
</protein>
<dbReference type="STRING" id="29655.A0A0K9P694"/>
<dbReference type="PANTHER" id="PTHR22807:SF30">
    <property type="entry name" value="28S RRNA (CYTOSINE(4447)-C(5))-METHYLTRANSFERASE-RELATED"/>
    <property type="match status" value="1"/>
</dbReference>
<evidence type="ECO:0000256" key="10">
    <source>
        <dbReference type="SAM" id="MobiDB-lite"/>
    </source>
</evidence>
<feature type="compositionally biased region" description="Basic and acidic residues" evidence="10">
    <location>
        <begin position="555"/>
        <end position="595"/>
    </location>
</feature>
<feature type="binding site" evidence="9">
    <location>
        <position position="367"/>
    </location>
    <ligand>
        <name>S-adenosyl-L-methionine</name>
        <dbReference type="ChEBI" id="CHEBI:59789"/>
    </ligand>
</feature>
<feature type="compositionally biased region" description="Acidic residues" evidence="10">
    <location>
        <begin position="91"/>
        <end position="108"/>
    </location>
</feature>
<dbReference type="InterPro" id="IPR001678">
    <property type="entry name" value="MeTrfase_RsmB-F_NOP2_dom"/>
</dbReference>
<dbReference type="FunFam" id="3.30.70.1170:FF:000001">
    <property type="entry name" value="Ribosomal RNA methyltransferase Nop2"/>
    <property type="match status" value="1"/>
</dbReference>
<dbReference type="NCBIfam" id="TIGR00446">
    <property type="entry name" value="nop2p"/>
    <property type="match status" value="1"/>
</dbReference>
<dbReference type="InterPro" id="IPR029063">
    <property type="entry name" value="SAM-dependent_MTases_sf"/>
</dbReference>
<keyword evidence="4 9" id="KW-0489">Methyltransferase</keyword>
<evidence type="ECO:0000256" key="2">
    <source>
        <dbReference type="ARBA" id="ARBA00007494"/>
    </source>
</evidence>
<dbReference type="PROSITE" id="PS51686">
    <property type="entry name" value="SAM_MT_RSMB_NOP"/>
    <property type="match status" value="1"/>
</dbReference>
<reference evidence="13" key="1">
    <citation type="journal article" date="2016" name="Nature">
        <title>The genome of the seagrass Zostera marina reveals angiosperm adaptation to the sea.</title>
        <authorList>
            <person name="Olsen J.L."/>
            <person name="Rouze P."/>
            <person name="Verhelst B."/>
            <person name="Lin Y.-C."/>
            <person name="Bayer T."/>
            <person name="Collen J."/>
            <person name="Dattolo E."/>
            <person name="De Paoli E."/>
            <person name="Dittami S."/>
            <person name="Maumus F."/>
            <person name="Michel G."/>
            <person name="Kersting A."/>
            <person name="Lauritano C."/>
            <person name="Lohaus R."/>
            <person name="Toepel M."/>
            <person name="Tonon T."/>
            <person name="Vanneste K."/>
            <person name="Amirebrahimi M."/>
            <person name="Brakel J."/>
            <person name="Bostroem C."/>
            <person name="Chovatia M."/>
            <person name="Grimwood J."/>
            <person name="Jenkins J.W."/>
            <person name="Jueterbock A."/>
            <person name="Mraz A."/>
            <person name="Stam W.T."/>
            <person name="Tice H."/>
            <person name="Bornberg-Bauer E."/>
            <person name="Green P.J."/>
            <person name="Pearson G.A."/>
            <person name="Procaccini G."/>
            <person name="Duarte C.M."/>
            <person name="Schmutz J."/>
            <person name="Reusch T.B.H."/>
            <person name="Van de Peer Y."/>
        </authorList>
    </citation>
    <scope>NUCLEOTIDE SEQUENCE [LARGE SCALE GENOMIC DNA]</scope>
    <source>
        <strain evidence="13">cv. Finnish</strain>
    </source>
</reference>
<dbReference type="InterPro" id="IPR011023">
    <property type="entry name" value="Nop2p"/>
</dbReference>
<evidence type="ECO:0000256" key="3">
    <source>
        <dbReference type="ARBA" id="ARBA00022517"/>
    </source>
</evidence>
<evidence type="ECO:0000256" key="6">
    <source>
        <dbReference type="ARBA" id="ARBA00022691"/>
    </source>
</evidence>
<accession>A0A0K9P694</accession>
<dbReference type="Gene3D" id="3.30.70.1170">
    <property type="entry name" value="Sun protein, domain 3"/>
    <property type="match status" value="1"/>
</dbReference>
<evidence type="ECO:0000259" key="11">
    <source>
        <dbReference type="PROSITE" id="PS51686"/>
    </source>
</evidence>
<evidence type="ECO:0000256" key="4">
    <source>
        <dbReference type="ARBA" id="ARBA00022603"/>
    </source>
</evidence>
<comment type="caution">
    <text evidence="12">The sequence shown here is derived from an EMBL/GenBank/DDBJ whole genome shotgun (WGS) entry which is preliminary data.</text>
</comment>